<evidence type="ECO:0000256" key="1">
    <source>
        <dbReference type="SAM" id="Phobius"/>
    </source>
</evidence>
<feature type="transmembrane region" description="Helical" evidence="1">
    <location>
        <begin position="52"/>
        <end position="76"/>
    </location>
</feature>
<protein>
    <submittedName>
        <fullName evidence="2">Uncharacterized protein</fullName>
    </submittedName>
</protein>
<proteinExistence type="predicted"/>
<reference evidence="2 3" key="1">
    <citation type="submission" date="2019-04" db="EMBL/GenBank/DDBJ databases">
        <title>Methylomes of two halophilic Archaea, Haloarcula marismortui and Haloferax mediterranei.</title>
        <authorList>
            <person name="DasSarma S."/>
            <person name="DasSarma P."/>
            <person name="DasSarma S."/>
            <person name="Fomenkov A."/>
            <person name="Vincze T."/>
            <person name="Anton B.P."/>
            <person name="Roberts R.J."/>
        </authorList>
    </citation>
    <scope>NUCLEOTIDE SEQUENCE [LARGE SCALE GENOMIC DNA]</scope>
    <source>
        <strain evidence="3">ATCC 33500 / DSM 1411 / JCM 8866 / NBRC 14739 / NCIMB 2177 / R-4</strain>
    </source>
</reference>
<accession>A0A4P8P631</accession>
<dbReference type="Proteomes" id="UP000299011">
    <property type="component" value="Chromosome"/>
</dbReference>
<sequence>MSVQSTYEHFKRQISISGWWLLILVPGALHLVGQIFYQLAKVSNEAGSATTIPLAGITILFTLSAGILSLAMPVALFFDTKKIRQSAVGWNPYPLYWGGIGVVFVVILVLTRQMFAFYLAAMYLPIRYWMIRKTSTDKELINTEET</sequence>
<dbReference type="RefSeq" id="WP_137685676.1">
    <property type="nucleotide sequence ID" value="NC_017941.2"/>
</dbReference>
<dbReference type="EMBL" id="CP039139">
    <property type="protein sequence ID" value="QCQ76236.1"/>
    <property type="molecule type" value="Genomic_DNA"/>
</dbReference>
<keyword evidence="1" id="KW-1133">Transmembrane helix</keyword>
<evidence type="ECO:0000313" key="2">
    <source>
        <dbReference type="EMBL" id="QCQ76236.1"/>
    </source>
</evidence>
<feature type="transmembrane region" description="Helical" evidence="1">
    <location>
        <begin position="96"/>
        <end position="124"/>
    </location>
</feature>
<feature type="transmembrane region" description="Helical" evidence="1">
    <location>
        <begin position="20"/>
        <end position="40"/>
    </location>
</feature>
<dbReference type="GeneID" id="43882253"/>
<keyword evidence="1" id="KW-0472">Membrane</keyword>
<dbReference type="AlphaFoldDB" id="A0A4P8P631"/>
<evidence type="ECO:0000313" key="3">
    <source>
        <dbReference type="Proteomes" id="UP000299011"/>
    </source>
</evidence>
<gene>
    <name evidence="2" type="ORF">E6P09_13510</name>
</gene>
<name>A0A4P8P631_HALMT</name>
<keyword evidence="1" id="KW-0812">Transmembrane</keyword>
<organism evidence="2 3">
    <name type="scientific">Haloferax mediterranei (strain ATCC 33500 / DSM 1411 / JCM 8866 / NBRC 14739 / NCIMB 2177 / R-4)</name>
    <name type="common">Halobacterium mediterranei</name>
    <dbReference type="NCBI Taxonomy" id="523841"/>
    <lineage>
        <taxon>Archaea</taxon>
        <taxon>Methanobacteriati</taxon>
        <taxon>Methanobacteriota</taxon>
        <taxon>Stenosarchaea group</taxon>
        <taxon>Halobacteria</taxon>
        <taxon>Halobacteriales</taxon>
        <taxon>Haloferacaceae</taxon>
        <taxon>Haloferax</taxon>
    </lineage>
</organism>